<keyword evidence="1" id="KW-0472">Membrane</keyword>
<gene>
    <name evidence="2" type="ORF">BRW62_05910</name>
</gene>
<evidence type="ECO:0008006" key="4">
    <source>
        <dbReference type="Google" id="ProtNLM"/>
    </source>
</evidence>
<protein>
    <recommendedName>
        <fullName evidence="4">HEAT repeat domain-containing protein</fullName>
    </recommendedName>
</protein>
<name>A0A2D2Q1K6_PARLV</name>
<feature type="transmembrane region" description="Helical" evidence="1">
    <location>
        <begin position="97"/>
        <end position="120"/>
    </location>
</feature>
<evidence type="ECO:0000313" key="2">
    <source>
        <dbReference type="EMBL" id="ATS18366.1"/>
    </source>
</evidence>
<dbReference type="KEGG" id="slw:BRW62_05910"/>
<keyword evidence="3" id="KW-1185">Reference proteome</keyword>
<keyword evidence="1" id="KW-1133">Transmembrane helix</keyword>
<evidence type="ECO:0000313" key="3">
    <source>
        <dbReference type="Proteomes" id="UP000231057"/>
    </source>
</evidence>
<reference evidence="2 3" key="1">
    <citation type="submission" date="2016-11" db="EMBL/GenBank/DDBJ databases">
        <title>Complete genome sequence of thermophilic cyanobacteria strain Synechococcus sp. PCC6715.</title>
        <authorList>
            <person name="Tang J."/>
            <person name="Daroch M."/>
            <person name="Liang Y."/>
            <person name="Jiang D."/>
            <person name="Shah M."/>
        </authorList>
    </citation>
    <scope>NUCLEOTIDE SEQUENCE [LARGE SCALE GENOMIC DNA]</scope>
    <source>
        <strain evidence="2 3">PCC 6715</strain>
    </source>
</reference>
<accession>A0A2D2Q1K6</accession>
<proteinExistence type="predicted"/>
<dbReference type="EMBL" id="CP018092">
    <property type="protein sequence ID" value="ATS18366.1"/>
    <property type="molecule type" value="Genomic_DNA"/>
</dbReference>
<keyword evidence="1" id="KW-0812">Transmembrane</keyword>
<reference evidence="3" key="2">
    <citation type="journal article" date="2022" name="Front. Microbiol.">
        <title>Comparative Genomic Analysis Revealed Distinct Molecular Components and Organization of CO2-Concentrating Mechanism in Thermophilic Cyanobacteria.</title>
        <authorList>
            <person name="Tang J."/>
            <person name="Zhou H."/>
            <person name="Yao D."/>
            <person name="Riaz S."/>
            <person name="You D."/>
            <person name="Klepacz-Smolka A."/>
            <person name="Daroch M."/>
        </authorList>
    </citation>
    <scope>NUCLEOTIDE SEQUENCE [LARGE SCALE GENOMIC DNA]</scope>
    <source>
        <strain evidence="3">PCC 6715</strain>
    </source>
</reference>
<dbReference type="AlphaFoldDB" id="A0A2D2Q1K6"/>
<dbReference type="RefSeq" id="WP_099798711.1">
    <property type="nucleotide sequence ID" value="NZ_CP018092.1"/>
</dbReference>
<feature type="transmembrane region" description="Helical" evidence="1">
    <location>
        <begin position="126"/>
        <end position="151"/>
    </location>
</feature>
<organism evidence="2 3">
    <name type="scientific">Parathermosynechococcus lividus PCC 6715</name>
    <dbReference type="NCBI Taxonomy" id="1917166"/>
    <lineage>
        <taxon>Bacteria</taxon>
        <taxon>Bacillati</taxon>
        <taxon>Cyanobacteriota</taxon>
        <taxon>Cyanophyceae</taxon>
        <taxon>Acaryochloridales</taxon>
        <taxon>Thermosynechococcaceae</taxon>
        <taxon>Parathermosynechococcus</taxon>
    </lineage>
</organism>
<feature type="transmembrane region" description="Helical" evidence="1">
    <location>
        <begin position="38"/>
        <end position="53"/>
    </location>
</feature>
<dbReference type="Proteomes" id="UP000231057">
    <property type="component" value="Chromosome"/>
</dbReference>
<sequence>MVTRTYRSTPHWQQWVLWVTPSLRRSRRQPRTARQRRTFLYPLVGLGGALLLWQTDSQLLLATLSGVGTVWLLARWQRVLYEYAQHLKTQVAQAAQHPLGATVAAGAIACLGTYTLTHLWQGATDHWLVIALVLQGALLLALLTVLIWVAAQQQQQQLQRWLQELSHANPLHRLIAIRQLSCLVDRGDRQCAQEALYLLLNQETEPLVRRAALSVLDQLDDTP</sequence>
<evidence type="ECO:0000256" key="1">
    <source>
        <dbReference type="SAM" id="Phobius"/>
    </source>
</evidence>
<feature type="transmembrane region" description="Helical" evidence="1">
    <location>
        <begin position="59"/>
        <end position="76"/>
    </location>
</feature>
<dbReference type="OrthoDB" id="564989at2"/>